<evidence type="ECO:0000256" key="3">
    <source>
        <dbReference type="ARBA" id="ARBA00022490"/>
    </source>
</evidence>
<dbReference type="Gene3D" id="3.40.50.720">
    <property type="entry name" value="NAD(P)-binding Rossmann-like Domain"/>
    <property type="match status" value="1"/>
</dbReference>
<protein>
    <submittedName>
        <fullName evidence="12">SDR family NAD(P)-dependent oxidoreductase</fullName>
    </submittedName>
</protein>
<keyword evidence="11" id="KW-1185">Reference proteome</keyword>
<dbReference type="RefSeq" id="WP_051378780.1">
    <property type="nucleotide sequence ID" value="NZ_AXWS01000014.1"/>
</dbReference>
<accession>A0A8B6X9L4</accession>
<dbReference type="GO" id="GO:0006633">
    <property type="term" value="P:fatty acid biosynthetic process"/>
    <property type="evidence" value="ECO:0007669"/>
    <property type="project" value="InterPro"/>
</dbReference>
<reference evidence="12" key="3">
    <citation type="submission" date="2025-08" db="UniProtKB">
        <authorList>
            <consortium name="RefSeq"/>
        </authorList>
    </citation>
    <scope>IDENTIFICATION</scope>
</reference>
<proteinExistence type="inferred from homology"/>
<dbReference type="GO" id="GO:0005737">
    <property type="term" value="C:cytoplasm"/>
    <property type="evidence" value="ECO:0007669"/>
    <property type="project" value="TreeGrafter"/>
</dbReference>
<evidence type="ECO:0000256" key="9">
    <source>
        <dbReference type="SAM" id="MobiDB-lite"/>
    </source>
</evidence>
<keyword evidence="4" id="KW-0597">Phosphoprotein</keyword>
<dbReference type="GO" id="GO:0071770">
    <property type="term" value="P:DIM/DIP cell wall layer assembly"/>
    <property type="evidence" value="ECO:0007669"/>
    <property type="project" value="TreeGrafter"/>
</dbReference>
<comment type="pathway">
    <text evidence="1">Antibiotic biosynthesis.</text>
</comment>
<reference evidence="12" key="1">
    <citation type="journal article" date="1998" name="J. Mol. Biol.">
        <title>The refined crystal structure of Drosophila lebanonensis alcohol dehydrogenase at 1.9-A resolution.</title>
        <authorList>
            <person name="Benach J."/>
            <person name="Atrian S."/>
            <person name="Gonzalez-Duarte R."/>
            <person name="Ladenstein R."/>
        </authorList>
    </citation>
    <scope>NUCLEOTIDE SEQUENCE</scope>
</reference>
<dbReference type="SMART" id="SM00822">
    <property type="entry name" value="PKS_KR"/>
    <property type="match status" value="1"/>
</dbReference>
<keyword evidence="5 8" id="KW-0808">Transferase</keyword>
<feature type="region of interest" description="Disordered" evidence="9">
    <location>
        <begin position="452"/>
        <end position="488"/>
    </location>
</feature>
<evidence type="ECO:0000259" key="10">
    <source>
        <dbReference type="PROSITE" id="PS52004"/>
    </source>
</evidence>
<keyword evidence="3" id="KW-0963">Cytoplasm</keyword>
<dbReference type="InterPro" id="IPR016039">
    <property type="entry name" value="Thiolase-like"/>
</dbReference>
<dbReference type="PROSITE" id="PS00606">
    <property type="entry name" value="KS3_1"/>
    <property type="match status" value="1"/>
</dbReference>
<dbReference type="FunFam" id="3.40.47.10:FF:000019">
    <property type="entry name" value="Polyketide synthase type I"/>
    <property type="match status" value="1"/>
</dbReference>
<dbReference type="InterPro" id="IPR050091">
    <property type="entry name" value="PKS_NRPS_Biosynth_Enz"/>
</dbReference>
<dbReference type="Gene3D" id="3.30.70.3290">
    <property type="match status" value="1"/>
</dbReference>
<evidence type="ECO:0000256" key="8">
    <source>
        <dbReference type="RuleBase" id="RU003694"/>
    </source>
</evidence>
<dbReference type="GO" id="GO:0004315">
    <property type="term" value="F:3-oxoacyl-[acyl-carrier-protein] synthase activity"/>
    <property type="evidence" value="ECO:0007669"/>
    <property type="project" value="InterPro"/>
</dbReference>
<feature type="region of interest" description="Disordered" evidence="9">
    <location>
        <begin position="1016"/>
        <end position="1065"/>
    </location>
</feature>
<dbReference type="InterPro" id="IPR013968">
    <property type="entry name" value="PKS_KR"/>
</dbReference>
<dbReference type="CDD" id="cd00833">
    <property type="entry name" value="PKS"/>
    <property type="match status" value="1"/>
</dbReference>
<evidence type="ECO:0000256" key="2">
    <source>
        <dbReference type="ARBA" id="ARBA00022450"/>
    </source>
</evidence>
<dbReference type="Pfam" id="PF00109">
    <property type="entry name" value="ketoacyl-synt"/>
    <property type="match status" value="1"/>
</dbReference>
<dbReference type="GO" id="GO:0005886">
    <property type="term" value="C:plasma membrane"/>
    <property type="evidence" value="ECO:0007669"/>
    <property type="project" value="TreeGrafter"/>
</dbReference>
<dbReference type="Pfam" id="PF02801">
    <property type="entry name" value="Ketoacyl-synt_C"/>
    <property type="match status" value="1"/>
</dbReference>
<evidence type="ECO:0000256" key="7">
    <source>
        <dbReference type="ARBA" id="ARBA00054155"/>
    </source>
</evidence>
<dbReference type="Proteomes" id="UP000675920">
    <property type="component" value="Unplaced"/>
</dbReference>
<feature type="compositionally biased region" description="Polar residues" evidence="9">
    <location>
        <begin position="469"/>
        <end position="484"/>
    </location>
</feature>
<evidence type="ECO:0000313" key="12">
    <source>
        <dbReference type="RefSeq" id="WP_051378780.1"/>
    </source>
</evidence>
<name>A0A8B6X9L4_9BURK</name>
<dbReference type="InterPro" id="IPR032821">
    <property type="entry name" value="PKS_assoc"/>
</dbReference>
<keyword evidence="2" id="KW-0596">Phosphopantetheine</keyword>
<feature type="domain" description="Ketosynthase family 3 (KS3)" evidence="10">
    <location>
        <begin position="20"/>
        <end position="451"/>
    </location>
</feature>
<feature type="compositionally biased region" description="Basic and acidic residues" evidence="9">
    <location>
        <begin position="1030"/>
        <end position="1041"/>
    </location>
</feature>
<organism evidence="11 12">
    <name type="scientific">Derxia gummosa DSM 723</name>
    <dbReference type="NCBI Taxonomy" id="1121388"/>
    <lineage>
        <taxon>Bacteria</taxon>
        <taxon>Pseudomonadati</taxon>
        <taxon>Pseudomonadota</taxon>
        <taxon>Betaproteobacteria</taxon>
        <taxon>Burkholderiales</taxon>
        <taxon>Alcaligenaceae</taxon>
        <taxon>Derxia</taxon>
    </lineage>
</organism>
<dbReference type="PANTHER" id="PTHR43775">
    <property type="entry name" value="FATTY ACID SYNTHASE"/>
    <property type="match status" value="1"/>
</dbReference>
<dbReference type="SUPFAM" id="SSF51735">
    <property type="entry name" value="NAD(P)-binding Rossmann-fold domains"/>
    <property type="match status" value="1"/>
</dbReference>
<dbReference type="InterPro" id="IPR014031">
    <property type="entry name" value="Ketoacyl_synth_C"/>
</dbReference>
<dbReference type="PANTHER" id="PTHR43775:SF37">
    <property type="entry name" value="SI:DKEY-61P9.11"/>
    <property type="match status" value="1"/>
</dbReference>
<dbReference type="Gene3D" id="1.10.1240.100">
    <property type="match status" value="1"/>
</dbReference>
<dbReference type="Pfam" id="PF16197">
    <property type="entry name" value="KAsynt_C_assoc"/>
    <property type="match status" value="1"/>
</dbReference>
<reference evidence="12" key="2">
    <citation type="journal article" date="1999" name="Biochemistry">
        <title>Structure of tropinone reductase-II complexed with NADP+ and pseudotropine at 1.9 A resolution: implication for stereospecific substrate binding and catalysis.</title>
        <authorList>
            <person name="Yamashita A."/>
            <person name="Kato H."/>
            <person name="Wakatsuki S."/>
            <person name="Tomizaki T."/>
            <person name="Nakatsu T."/>
            <person name="Nakajima K."/>
            <person name="Hashimoto T."/>
            <person name="Yamada Y."/>
            <person name="Oda J."/>
        </authorList>
    </citation>
    <scope>NUCLEOTIDE SEQUENCE</scope>
</reference>
<keyword evidence="6" id="KW-0677">Repeat</keyword>
<feature type="region of interest" description="Disordered" evidence="9">
    <location>
        <begin position="1303"/>
        <end position="1333"/>
    </location>
</feature>
<dbReference type="InterPro" id="IPR054514">
    <property type="entry name" value="RhiE-like_linker"/>
</dbReference>
<feature type="region of interest" description="Disordered" evidence="9">
    <location>
        <begin position="709"/>
        <end position="735"/>
    </location>
</feature>
<dbReference type="OrthoDB" id="9778690at2"/>
<dbReference type="Gene3D" id="3.40.47.10">
    <property type="match status" value="1"/>
</dbReference>
<dbReference type="InterPro" id="IPR014030">
    <property type="entry name" value="Ketoacyl_synth_N"/>
</dbReference>
<comment type="function">
    <text evidence="7">Involved in production of the polyketide antibiotic thailandamide.</text>
</comment>
<evidence type="ECO:0000313" key="11">
    <source>
        <dbReference type="Proteomes" id="UP000675920"/>
    </source>
</evidence>
<dbReference type="GO" id="GO:0004312">
    <property type="term" value="F:fatty acid synthase activity"/>
    <property type="evidence" value="ECO:0007669"/>
    <property type="project" value="TreeGrafter"/>
</dbReference>
<dbReference type="InterPro" id="IPR020841">
    <property type="entry name" value="PKS_Beta-ketoAc_synthase_dom"/>
</dbReference>
<comment type="similarity">
    <text evidence="8">Belongs to the thiolase-like superfamily. Beta-ketoacyl-ACP synthases family.</text>
</comment>
<evidence type="ECO:0000256" key="6">
    <source>
        <dbReference type="ARBA" id="ARBA00022737"/>
    </source>
</evidence>
<dbReference type="InterPro" id="IPR018201">
    <property type="entry name" value="Ketoacyl_synth_AS"/>
</dbReference>
<dbReference type="SMART" id="SM00825">
    <property type="entry name" value="PKS_KS"/>
    <property type="match status" value="1"/>
</dbReference>
<evidence type="ECO:0000256" key="4">
    <source>
        <dbReference type="ARBA" id="ARBA00022553"/>
    </source>
</evidence>
<dbReference type="SUPFAM" id="SSF53901">
    <property type="entry name" value="Thiolase-like"/>
    <property type="match status" value="1"/>
</dbReference>
<evidence type="ECO:0000256" key="5">
    <source>
        <dbReference type="ARBA" id="ARBA00022679"/>
    </source>
</evidence>
<feature type="compositionally biased region" description="Low complexity" evidence="9">
    <location>
        <begin position="1042"/>
        <end position="1057"/>
    </location>
</feature>
<dbReference type="PROSITE" id="PS52004">
    <property type="entry name" value="KS3_2"/>
    <property type="match status" value="1"/>
</dbReference>
<dbReference type="Pfam" id="PF22336">
    <property type="entry name" value="RhiE-like_linker"/>
    <property type="match status" value="1"/>
</dbReference>
<evidence type="ECO:0000256" key="1">
    <source>
        <dbReference type="ARBA" id="ARBA00004792"/>
    </source>
</evidence>
<dbReference type="Pfam" id="PF08659">
    <property type="entry name" value="KR"/>
    <property type="match status" value="1"/>
</dbReference>
<sequence length="1597" mass="161358">MNGDAPRDDHRAAPAPAVASSAIAIIGMAGAMPGSLDLAAYWSHLLAGDDLVTEVPADRWDWRDFDGDPLGDGNRTRSRWGGFTPLVDGFDAAFFGISPREAASMDPQQRLMLTAAWEAIENAGIAPAALAGRRVGVFVGASGSDWKANIEQPGRAREPHQASGTHQTMLANRISYTLDLRGPSETIDTACSSSLVALHRAVMALRAGEVELCLAGAINLLLEPEMTIQYAKAGMLSPDGRCQTFDAAANGYVRSEGWGCVLLKPLAQALADGDVIHAIIRGSAENHGGRANSLTAPNPRAQTALVAEAVERAGVPVDSISVVEAHGTGTALGDPIEINALKAAWRQLGASDRARCALGAVKSSIGHLEAAAGMAGLFKLVFAMQARRLPGNLHHRRTNPHIDLAGSPFELLTGARDWIAPEDADGMRLPLRAGVSSFGFGGVNAHVVLEEAPGDDARARPALATATPDGTSTPAPAQSGQATTPDDGPALIVLSAPDAERLRDAARALLDWLAPGSGSTAAERGRLLDALRAGTARLAGLTPDAIDATLPFGALGLSPSRMARLLAGLGDAGADGPVAGAAMAGTATGPATAALPPRLADLGGATCLADAADALARRATRLAATPRLGASLARRLPDATGLGARAALHDIAWTLQTGRQTFDERLAIVTADRAGLVAALAAIAGGTGNRADAHAGGLDLDGAWLATGSPRRKAGAAGTHEARATSTDGPAHDASATTDALRALALRWLAEKRPRIDWTGLHAGRARHRLPLPGTPMRLVAIPRASGGGRLLPATAPETAFAALVGANVSDLDTVAHARPLAAGAAPWLAGRPADGVLAARRGLLLLDAALSLGQRLGGGAGLVARDAVWAAPVDLAPGACLRSTWGGGRDDGVIEIGLDDGPLLFQAEVALGDATAAGAVNAAHATTASTDAPTLLPVAALADAFAAAGCATAQPFRLDSARVAPGAGSATRAELRRLPGPGLCFDIDCLDAAGHLVLALGGLELRLAATPLRAAPPAGHAPEVASRASAREAPDAHDAPGRPASSAATTAAAGAADVPGMHAPATPTTVVHPVWTDAGPAAPADPPALPADLRLFALDADGSLARELSAAVGREVAAIAGGLPAPDRSPTTVALPAALPPGATAAVVIDTLAFGPAASDAPPPAEASAADGPGCVATAARLLDLLRAFAAITAGAPASAPPLRLLLVTRADPALAGALRGLGLTLAAESGRLALHVLDCDAPAGAPLPVPALLAELGQACAAAPDAPPPHALPTALRHRAGRRERILWQATASLAGTRLAPVPAGRAGSLGTETSAPTDTDDSTANPGAAPRGAVLITGGLGGLGRLFARHLALGHGHAIETCSRSPADPALLRELADAGIELRHHRLDITDEGALAALFADIARRHGRLAGIVHAAGVLRDERFARQPAADARAVLAPKLAGTLALDRASARLRLDFVALFGSVVGVRGNAGQGAYAFANGWLDGFAHWRAAEVAAGRRHGATVAFDWPWWAEGGMPMSELQQELFLNRHGLLPLPAARGLAAFDAALGVALRGATAAGAAPAGIPAQALVLHGPAAAPFVISARQPQAEEALS</sequence>
<dbReference type="InterPro" id="IPR036291">
    <property type="entry name" value="NAD(P)-bd_dom_sf"/>
</dbReference>
<dbReference type="InterPro" id="IPR057326">
    <property type="entry name" value="KR_dom"/>
</dbReference>